<dbReference type="Proteomes" id="UP001189773">
    <property type="component" value="Unassembled WGS sequence"/>
</dbReference>
<dbReference type="EMBL" id="CATZAR010000001">
    <property type="protein sequence ID" value="CAJ0777268.1"/>
    <property type="molecule type" value="Genomic_DNA"/>
</dbReference>
<dbReference type="InterPro" id="IPR011048">
    <property type="entry name" value="Haem_d1_sf"/>
</dbReference>
<dbReference type="PANTHER" id="PTHR47197:SF3">
    <property type="entry name" value="DIHYDRO-HEME D1 DEHYDROGENASE"/>
    <property type="match status" value="1"/>
</dbReference>
<dbReference type="Proteomes" id="UP001189756">
    <property type="component" value="Unassembled WGS sequence"/>
</dbReference>
<dbReference type="Gene3D" id="2.130.10.10">
    <property type="entry name" value="YVTN repeat-like/Quinoprotein amine dehydrogenase"/>
    <property type="match status" value="2"/>
</dbReference>
<evidence type="ECO:0000256" key="1">
    <source>
        <dbReference type="SAM" id="SignalP"/>
    </source>
</evidence>
<sequence length="346" mass="37570">MKVNIRTVATAVALAASTLLSNVALAGEPLHLLSRTDLPGYDGDFDHFGADIKGNRLFLAGEDGGTLEVFDLRSGAHLKTVKGMETPHAIHYEPKTNRLFVSNSGATLSKVLDGKSYSVIGTIQLTPGADVMSYDRSLRRLWFVTGGKNAPTKMAKTLVTRVDVDSGKTLGETTFDTDFTEGIVAEQAGSRVFVNVAGKGEIAVLDKRTGQLLNTWQIKEGKDNSQIDLDETNKRLFVITRKPFKLVVINTETGQSVASFDAPGRTNGMMFDAKNRRIYAAGDDYIAVFRQRDADHYDEIARVPSEKGAKTAFLVPELHRLYVAVGGSADTKAGLLRYDVLPGNAK</sequence>
<dbReference type="RefSeq" id="WP_024542327.1">
    <property type="nucleotide sequence ID" value="NZ_CATWDO010000001.1"/>
</dbReference>
<dbReference type="EMBL" id="CATZAZ010000001">
    <property type="protein sequence ID" value="CAJ0778401.1"/>
    <property type="molecule type" value="Genomic_DNA"/>
</dbReference>
<proteinExistence type="predicted"/>
<name>A0AAD2BR10_9RALS</name>
<evidence type="ECO:0000313" key="3">
    <source>
        <dbReference type="EMBL" id="CAJ0778401.1"/>
    </source>
</evidence>
<organism evidence="3 4">
    <name type="scientific">Ralstonia thomasii</name>
    <dbReference type="NCBI Taxonomy" id="3058596"/>
    <lineage>
        <taxon>Bacteria</taxon>
        <taxon>Pseudomonadati</taxon>
        <taxon>Pseudomonadota</taxon>
        <taxon>Betaproteobacteria</taxon>
        <taxon>Burkholderiales</taxon>
        <taxon>Burkholderiaceae</taxon>
        <taxon>Ralstonia</taxon>
    </lineage>
</organism>
<dbReference type="InterPro" id="IPR015943">
    <property type="entry name" value="WD40/YVTN_repeat-like_dom_sf"/>
</dbReference>
<feature type="signal peptide" evidence="1">
    <location>
        <begin position="1"/>
        <end position="26"/>
    </location>
</feature>
<dbReference type="AlphaFoldDB" id="A0AAD2BR10"/>
<keyword evidence="1" id="KW-0732">Signal</keyword>
<dbReference type="SUPFAM" id="SSF51004">
    <property type="entry name" value="C-terminal (heme d1) domain of cytochrome cd1-nitrite reductase"/>
    <property type="match status" value="1"/>
</dbReference>
<comment type="caution">
    <text evidence="3">The sequence shown here is derived from an EMBL/GenBank/DDBJ whole genome shotgun (WGS) entry which is preliminary data.</text>
</comment>
<evidence type="ECO:0000313" key="2">
    <source>
        <dbReference type="EMBL" id="CAJ0777268.1"/>
    </source>
</evidence>
<evidence type="ECO:0000313" key="5">
    <source>
        <dbReference type="Proteomes" id="UP001189773"/>
    </source>
</evidence>
<evidence type="ECO:0000313" key="4">
    <source>
        <dbReference type="Proteomes" id="UP001189756"/>
    </source>
</evidence>
<dbReference type="InterPro" id="IPR051200">
    <property type="entry name" value="Host-pathogen_enzymatic-act"/>
</dbReference>
<keyword evidence="5" id="KW-1185">Reference proteome</keyword>
<gene>
    <name evidence="2" type="ORF">LMG18095_00277</name>
    <name evidence="3" type="ORF">R77560_00402</name>
</gene>
<reference evidence="3 5" key="1">
    <citation type="submission" date="2023-07" db="EMBL/GenBank/DDBJ databases">
        <authorList>
            <person name="Peeters C."/>
        </authorList>
    </citation>
    <scope>NUCLEOTIDE SEQUENCE</scope>
    <source>
        <strain evidence="2 5">LMG 18095</strain>
        <strain evidence="3">R-77560</strain>
    </source>
</reference>
<protein>
    <recommendedName>
        <fullName evidence="6">YncE family protein</fullName>
    </recommendedName>
</protein>
<accession>A0AAD2BR10</accession>
<feature type="chain" id="PRO_5042012510" description="YncE family protein" evidence="1">
    <location>
        <begin position="27"/>
        <end position="346"/>
    </location>
</feature>
<evidence type="ECO:0008006" key="6">
    <source>
        <dbReference type="Google" id="ProtNLM"/>
    </source>
</evidence>
<dbReference type="PANTHER" id="PTHR47197">
    <property type="entry name" value="PROTEIN NIRF"/>
    <property type="match status" value="1"/>
</dbReference>